<keyword evidence="1" id="KW-0472">Membrane</keyword>
<dbReference type="Proteomes" id="UP000429644">
    <property type="component" value="Unassembled WGS sequence"/>
</dbReference>
<feature type="transmembrane region" description="Helical" evidence="1">
    <location>
        <begin position="120"/>
        <end position="139"/>
    </location>
</feature>
<feature type="transmembrane region" description="Helical" evidence="1">
    <location>
        <begin position="178"/>
        <end position="203"/>
    </location>
</feature>
<keyword evidence="1" id="KW-0812">Transmembrane</keyword>
<proteinExistence type="predicted"/>
<evidence type="ECO:0000313" key="2">
    <source>
        <dbReference type="EMBL" id="MPV88925.1"/>
    </source>
</evidence>
<feature type="transmembrane region" description="Helical" evidence="1">
    <location>
        <begin position="151"/>
        <end position="172"/>
    </location>
</feature>
<feature type="transmembrane region" description="Helical" evidence="1">
    <location>
        <begin position="61"/>
        <end position="78"/>
    </location>
</feature>
<organism evidence="2 3">
    <name type="scientific">Georgenia ruanii</name>
    <dbReference type="NCBI Taxonomy" id="348442"/>
    <lineage>
        <taxon>Bacteria</taxon>
        <taxon>Bacillati</taxon>
        <taxon>Actinomycetota</taxon>
        <taxon>Actinomycetes</taxon>
        <taxon>Micrococcales</taxon>
        <taxon>Bogoriellaceae</taxon>
        <taxon>Georgenia</taxon>
    </lineage>
</organism>
<accession>A0A7J9UWB7</accession>
<keyword evidence="3" id="KW-1185">Reference proteome</keyword>
<protein>
    <submittedName>
        <fullName evidence="2">Uncharacterized protein</fullName>
    </submittedName>
</protein>
<evidence type="ECO:0000256" key="1">
    <source>
        <dbReference type="SAM" id="Phobius"/>
    </source>
</evidence>
<feature type="transmembrane region" description="Helical" evidence="1">
    <location>
        <begin position="83"/>
        <end position="100"/>
    </location>
</feature>
<reference evidence="2 3" key="1">
    <citation type="submission" date="2019-10" db="EMBL/GenBank/DDBJ databases">
        <title>Georgenia wutianyii sp. nov. and Georgenia yuyongxinii sp. nov. isolated from plateau pika (Ochotona curzoniae) in the Qinghai-Tibet plateau of China.</title>
        <authorList>
            <person name="Tian Z."/>
        </authorList>
    </citation>
    <scope>NUCLEOTIDE SEQUENCE [LARGE SCALE GENOMIC DNA]</scope>
    <source>
        <strain evidence="2 3">JCM 15130</strain>
    </source>
</reference>
<gene>
    <name evidence="2" type="ORF">GB882_09620</name>
</gene>
<dbReference type="AlphaFoldDB" id="A0A7J9UWB7"/>
<sequence length="216" mass="22732">MTGLQAAWSRWAVCYVDADPPLGGLPDDRAAACEALQDHRYDNTLPTDPWAPIADAAQREGVSYLALGLAVVLVAVTVRDRRLVRAVGAAVGVMWLALAVPTLRSGLAGEPVGSDLPAGVAPLAFVMPFITLTLAAFAAARGTRDGRLEGLFWVTMTAAQPLPEFFVTQMLWSSYDSSPLAGFVRCVAVVGAGLAVAATLLPASRRPALVRRRAHG</sequence>
<name>A0A7J9UWB7_9MICO</name>
<dbReference type="EMBL" id="WHPD01002074">
    <property type="protein sequence ID" value="MPV88925.1"/>
    <property type="molecule type" value="Genomic_DNA"/>
</dbReference>
<comment type="caution">
    <text evidence="2">The sequence shown here is derived from an EMBL/GenBank/DDBJ whole genome shotgun (WGS) entry which is preliminary data.</text>
</comment>
<keyword evidence="1" id="KW-1133">Transmembrane helix</keyword>
<evidence type="ECO:0000313" key="3">
    <source>
        <dbReference type="Proteomes" id="UP000429644"/>
    </source>
</evidence>